<organism evidence="5 6">
    <name type="scientific">Rubroshorea leprosula</name>
    <dbReference type="NCBI Taxonomy" id="152421"/>
    <lineage>
        <taxon>Eukaryota</taxon>
        <taxon>Viridiplantae</taxon>
        <taxon>Streptophyta</taxon>
        <taxon>Embryophyta</taxon>
        <taxon>Tracheophyta</taxon>
        <taxon>Spermatophyta</taxon>
        <taxon>Magnoliopsida</taxon>
        <taxon>eudicotyledons</taxon>
        <taxon>Gunneridae</taxon>
        <taxon>Pentapetalae</taxon>
        <taxon>rosids</taxon>
        <taxon>malvids</taxon>
        <taxon>Malvales</taxon>
        <taxon>Dipterocarpaceae</taxon>
        <taxon>Rubroshorea</taxon>
    </lineage>
</organism>
<dbReference type="Pfam" id="PF23276">
    <property type="entry name" value="TPR_24"/>
    <property type="match status" value="1"/>
</dbReference>
<proteinExistence type="inferred from homology"/>
<gene>
    <name evidence="5" type="ORF">SLEP1_g5921</name>
</gene>
<feature type="repeat" description="PPR" evidence="3">
    <location>
        <begin position="284"/>
        <end position="318"/>
    </location>
</feature>
<comment type="similarity">
    <text evidence="1">Belongs to the PPR family. P subfamily.</text>
</comment>
<evidence type="ECO:0000259" key="4">
    <source>
        <dbReference type="Pfam" id="PF23276"/>
    </source>
</evidence>
<accession>A0AAV5I450</accession>
<dbReference type="Pfam" id="PF01535">
    <property type="entry name" value="PPR"/>
    <property type="match status" value="2"/>
</dbReference>
<keyword evidence="2" id="KW-0677">Repeat</keyword>
<evidence type="ECO:0000313" key="5">
    <source>
        <dbReference type="EMBL" id="GKU92154.1"/>
    </source>
</evidence>
<dbReference type="PROSITE" id="PS51375">
    <property type="entry name" value="PPR"/>
    <property type="match status" value="3"/>
</dbReference>
<dbReference type="Proteomes" id="UP001054252">
    <property type="component" value="Unassembled WGS sequence"/>
</dbReference>
<reference evidence="5 6" key="1">
    <citation type="journal article" date="2021" name="Commun. Biol.">
        <title>The genome of Shorea leprosula (Dipterocarpaceae) highlights the ecological relevance of drought in aseasonal tropical rainforests.</title>
        <authorList>
            <person name="Ng K.K.S."/>
            <person name="Kobayashi M.J."/>
            <person name="Fawcett J.A."/>
            <person name="Hatakeyama M."/>
            <person name="Paape T."/>
            <person name="Ng C.H."/>
            <person name="Ang C.C."/>
            <person name="Tnah L.H."/>
            <person name="Lee C.T."/>
            <person name="Nishiyama T."/>
            <person name="Sese J."/>
            <person name="O'Brien M.J."/>
            <person name="Copetti D."/>
            <person name="Mohd Noor M.I."/>
            <person name="Ong R.C."/>
            <person name="Putra M."/>
            <person name="Sireger I.Z."/>
            <person name="Indrioko S."/>
            <person name="Kosugi Y."/>
            <person name="Izuno A."/>
            <person name="Isagi Y."/>
            <person name="Lee S.L."/>
            <person name="Shimizu K.K."/>
        </authorList>
    </citation>
    <scope>NUCLEOTIDE SEQUENCE [LARGE SCALE GENOMIC DNA]</scope>
    <source>
        <strain evidence="5">214</strain>
    </source>
</reference>
<dbReference type="PANTHER" id="PTHR47936">
    <property type="entry name" value="PPR_LONG DOMAIN-CONTAINING PROTEIN"/>
    <property type="match status" value="1"/>
</dbReference>
<dbReference type="PANTHER" id="PTHR47936:SF3">
    <property type="entry name" value="PENTACOTRIPEPTIDE-REPEAT REGION OF PRORP DOMAIN-CONTAINING PROTEIN"/>
    <property type="match status" value="1"/>
</dbReference>
<dbReference type="NCBIfam" id="TIGR00756">
    <property type="entry name" value="PPR"/>
    <property type="match status" value="3"/>
</dbReference>
<name>A0AAV5I450_9ROSI</name>
<sequence length="339" mass="38251">MYLLRKLPIKHPNSLSIPKTLAARFYTNQTLDRSSFPDEPTSAYYDELTNNAARSGDLETILVLFNKRRRDGCFPTTNTFKFLTNTESSRSSLITLVQTLIRVDKGLARNTAFESLIARLCKLGWIDDALQVLDAMSIGDCRFTAFSFYPILQALTKKGKVEEAWRVMERMREVGVPPDLTAYNYFLTSHCYDGNLRAASEVMKRIEEEGLGTDARTYDALVLGACRAGKVEGALMVLGKMVDDGFHVMYCTHVHVIKALLKLGYYDQAVRFVLIFAGKDEKLDTESFGVLAHKLITCGRLDEAKRVLEEMVKRGLKMGAKLSKFYESECKEVKCSQIP</sequence>
<dbReference type="InterPro" id="IPR057027">
    <property type="entry name" value="TPR_mt"/>
</dbReference>
<evidence type="ECO:0000313" key="6">
    <source>
        <dbReference type="Proteomes" id="UP001054252"/>
    </source>
</evidence>
<feature type="repeat" description="PPR" evidence="3">
    <location>
        <begin position="214"/>
        <end position="248"/>
    </location>
</feature>
<keyword evidence="6" id="KW-1185">Reference proteome</keyword>
<dbReference type="InterPro" id="IPR011990">
    <property type="entry name" value="TPR-like_helical_dom_sf"/>
</dbReference>
<comment type="caution">
    <text evidence="5">The sequence shown here is derived from an EMBL/GenBank/DDBJ whole genome shotgun (WGS) entry which is preliminary data.</text>
</comment>
<evidence type="ECO:0000256" key="3">
    <source>
        <dbReference type="PROSITE-ProRule" id="PRU00708"/>
    </source>
</evidence>
<dbReference type="Gene3D" id="1.25.40.10">
    <property type="entry name" value="Tetratricopeptide repeat domain"/>
    <property type="match status" value="2"/>
</dbReference>
<feature type="repeat" description="PPR" evidence="3">
    <location>
        <begin position="144"/>
        <end position="178"/>
    </location>
</feature>
<evidence type="ECO:0000256" key="2">
    <source>
        <dbReference type="ARBA" id="ARBA00022737"/>
    </source>
</evidence>
<dbReference type="InterPro" id="IPR002885">
    <property type="entry name" value="PPR_rpt"/>
</dbReference>
<protein>
    <recommendedName>
        <fullName evidence="4">Pentatricopeptide repeat-containing protein-mitochondrial domain-containing protein</fullName>
    </recommendedName>
</protein>
<dbReference type="EMBL" id="BPVZ01000005">
    <property type="protein sequence ID" value="GKU92154.1"/>
    <property type="molecule type" value="Genomic_DNA"/>
</dbReference>
<evidence type="ECO:0000256" key="1">
    <source>
        <dbReference type="ARBA" id="ARBA00007626"/>
    </source>
</evidence>
<feature type="domain" description="Pentatricopeptide repeat-containing protein-mitochondrial" evidence="4">
    <location>
        <begin position="90"/>
        <end position="205"/>
    </location>
</feature>
<dbReference type="AlphaFoldDB" id="A0AAV5I450"/>